<reference evidence="9" key="1">
    <citation type="submission" date="2020-12" db="EMBL/GenBank/DDBJ databases">
        <title>Hymenobacter sp.</title>
        <authorList>
            <person name="Kim M.K."/>
        </authorList>
    </citation>
    <scope>NUCLEOTIDE SEQUENCE [LARGE SCALE GENOMIC DNA]</scope>
    <source>
        <strain evidence="9">BT553</strain>
    </source>
</reference>
<evidence type="ECO:0000256" key="5">
    <source>
        <dbReference type="SAM" id="Coils"/>
    </source>
</evidence>
<evidence type="ECO:0000256" key="2">
    <source>
        <dbReference type="ARBA" id="ARBA00012438"/>
    </source>
</evidence>
<evidence type="ECO:0000259" key="7">
    <source>
        <dbReference type="PROSITE" id="PS50110"/>
    </source>
</evidence>
<dbReference type="InterPro" id="IPR001789">
    <property type="entry name" value="Sig_transdc_resp-reg_receiver"/>
</dbReference>
<dbReference type="Pfam" id="PF02518">
    <property type="entry name" value="HATPase_c"/>
    <property type="match status" value="1"/>
</dbReference>
<evidence type="ECO:0000256" key="1">
    <source>
        <dbReference type="ARBA" id="ARBA00000085"/>
    </source>
</evidence>
<dbReference type="PROSITE" id="PS50110">
    <property type="entry name" value="RESPONSE_REGULATORY"/>
    <property type="match status" value="1"/>
</dbReference>
<gene>
    <name evidence="8" type="ORF">JAO74_03540</name>
</gene>
<dbReference type="Pfam" id="PF08448">
    <property type="entry name" value="PAS_4"/>
    <property type="match status" value="1"/>
</dbReference>
<proteinExistence type="predicted"/>
<protein>
    <recommendedName>
        <fullName evidence="2">histidine kinase</fullName>
        <ecNumber evidence="2">2.7.13.3</ecNumber>
    </recommendedName>
</protein>
<dbReference type="SMART" id="SM00448">
    <property type="entry name" value="REC"/>
    <property type="match status" value="1"/>
</dbReference>
<dbReference type="PANTHER" id="PTHR43065:SF49">
    <property type="entry name" value="HISTIDINE KINASE"/>
    <property type="match status" value="1"/>
</dbReference>
<dbReference type="Gene3D" id="1.10.287.130">
    <property type="match status" value="1"/>
</dbReference>
<dbReference type="InterPro" id="IPR013656">
    <property type="entry name" value="PAS_4"/>
</dbReference>
<name>A0ABS0XLF5_9SPHN</name>
<dbReference type="Pfam" id="PF00072">
    <property type="entry name" value="Response_reg"/>
    <property type="match status" value="1"/>
</dbReference>
<comment type="catalytic activity">
    <reaction evidence="1">
        <text>ATP + protein L-histidine = ADP + protein N-phospho-L-histidine.</text>
        <dbReference type="EC" id="2.7.13.3"/>
    </reaction>
</comment>
<dbReference type="InterPro" id="IPR004358">
    <property type="entry name" value="Sig_transdc_His_kin-like_C"/>
</dbReference>
<feature type="domain" description="Histidine kinase" evidence="6">
    <location>
        <begin position="320"/>
        <end position="541"/>
    </location>
</feature>
<keyword evidence="5" id="KW-0175">Coiled coil</keyword>
<dbReference type="InterPro" id="IPR003661">
    <property type="entry name" value="HisK_dim/P_dom"/>
</dbReference>
<dbReference type="InterPro" id="IPR003594">
    <property type="entry name" value="HATPase_dom"/>
</dbReference>
<accession>A0ABS0XLF5</accession>
<dbReference type="RefSeq" id="WP_199035244.1">
    <property type="nucleotide sequence ID" value="NZ_JAELXS010000002.1"/>
</dbReference>
<dbReference type="Gene3D" id="3.30.450.20">
    <property type="entry name" value="PAS domain"/>
    <property type="match status" value="2"/>
</dbReference>
<dbReference type="PROSITE" id="PS50109">
    <property type="entry name" value="HIS_KIN"/>
    <property type="match status" value="1"/>
</dbReference>
<dbReference type="CDD" id="cd00082">
    <property type="entry name" value="HisKA"/>
    <property type="match status" value="1"/>
</dbReference>
<evidence type="ECO:0000313" key="9">
    <source>
        <dbReference type="Proteomes" id="UP000640426"/>
    </source>
</evidence>
<feature type="domain" description="Response regulatory" evidence="7">
    <location>
        <begin position="562"/>
        <end position="675"/>
    </location>
</feature>
<dbReference type="InterPro" id="IPR011006">
    <property type="entry name" value="CheY-like_superfamily"/>
</dbReference>
<organism evidence="8 9">
    <name type="scientific">Sphingomonas mollis</name>
    <dbReference type="NCBI Taxonomy" id="2795726"/>
    <lineage>
        <taxon>Bacteria</taxon>
        <taxon>Pseudomonadati</taxon>
        <taxon>Pseudomonadota</taxon>
        <taxon>Alphaproteobacteria</taxon>
        <taxon>Sphingomonadales</taxon>
        <taxon>Sphingomonadaceae</taxon>
        <taxon>Sphingomonas</taxon>
    </lineage>
</organism>
<keyword evidence="3 4" id="KW-0597">Phosphoprotein</keyword>
<keyword evidence="9" id="KW-1185">Reference proteome</keyword>
<feature type="coiled-coil region" evidence="5">
    <location>
        <begin position="2"/>
        <end position="29"/>
    </location>
</feature>
<sequence length="683" mass="74674">MSTSERDELDSLRAENARLRVELDRYSAQGGDGEGKYRALFESIDEGFCIVEFVDTPRGPLSDYVHLEANGAFRKHCGLPDSVGLSARDLIGDEAVNWIATYRLVLETRQPIHFELELTSTAKHLQVSAWPSGPSNGNQVAILFKDLTERRRAETALAQLNVTLEERIEERSAALRLYRDIVQSDHSPVFAYDADMRITAFNKAHADAYFRTYGIRQQVGDILPDQILPDQGELLRSSMARALAGESLIIREAFGHPDLEVPVWQIAFNPLLDDEGRIIGGFHHALDITAEVRAQEELERTQDALRQSQKMEAIGQLTGGVAHDFNNLLTVIRGSVDLLRRENVAPEKRQRYLDAIGDTAERAAKLTGQLLAFARRQTLEPETIDVRHRLDAVSDMLDSITGARVLVRYELPPEACLIRADVSQFETALVNLAVNARDAMDGVGTITVQLRCDAQMPAIRGHGAGTGRFVAVSLTDTGVGIVPDDLERIFEPFFTTKGVGKGTGLGLSQVFGFAKQSGGDVDVESVAGEGAIFTLYLPQVDTAEADSRPATLPQTVDGEGRCVLIVEDNIGVGQFASQLLDDLGFRTKWVTSAEEALEQLGTDGSGFDIVFSDVVMPGMGGIELARRLARDIPALPVILASGYSHVLATEGAEGMELLKKPYSAIQLSNALQRQLGEHRESTG</sequence>
<dbReference type="PRINTS" id="PR00344">
    <property type="entry name" value="BCTRLSENSOR"/>
</dbReference>
<evidence type="ECO:0000256" key="3">
    <source>
        <dbReference type="ARBA" id="ARBA00022553"/>
    </source>
</evidence>
<dbReference type="SUPFAM" id="SSF47384">
    <property type="entry name" value="Homodimeric domain of signal transducing histidine kinase"/>
    <property type="match status" value="1"/>
</dbReference>
<dbReference type="SMART" id="SM00388">
    <property type="entry name" value="HisKA"/>
    <property type="match status" value="1"/>
</dbReference>
<dbReference type="Gene3D" id="3.40.50.2300">
    <property type="match status" value="1"/>
</dbReference>
<dbReference type="InterPro" id="IPR036097">
    <property type="entry name" value="HisK_dim/P_sf"/>
</dbReference>
<evidence type="ECO:0000259" key="6">
    <source>
        <dbReference type="PROSITE" id="PS50109"/>
    </source>
</evidence>
<dbReference type="PANTHER" id="PTHR43065">
    <property type="entry name" value="SENSOR HISTIDINE KINASE"/>
    <property type="match status" value="1"/>
</dbReference>
<dbReference type="SUPFAM" id="SSF55785">
    <property type="entry name" value="PYP-like sensor domain (PAS domain)"/>
    <property type="match status" value="2"/>
</dbReference>
<evidence type="ECO:0000256" key="4">
    <source>
        <dbReference type="PROSITE-ProRule" id="PRU00169"/>
    </source>
</evidence>
<dbReference type="SUPFAM" id="SSF52172">
    <property type="entry name" value="CheY-like"/>
    <property type="match status" value="1"/>
</dbReference>
<dbReference type="InterPro" id="IPR035965">
    <property type="entry name" value="PAS-like_dom_sf"/>
</dbReference>
<dbReference type="SUPFAM" id="SSF55874">
    <property type="entry name" value="ATPase domain of HSP90 chaperone/DNA topoisomerase II/histidine kinase"/>
    <property type="match status" value="1"/>
</dbReference>
<dbReference type="Pfam" id="PF00512">
    <property type="entry name" value="HisKA"/>
    <property type="match status" value="1"/>
</dbReference>
<dbReference type="EC" id="2.7.13.3" evidence="2"/>
<evidence type="ECO:0000313" key="8">
    <source>
        <dbReference type="EMBL" id="MBJ6120863.1"/>
    </source>
</evidence>
<dbReference type="Gene3D" id="3.30.565.10">
    <property type="entry name" value="Histidine kinase-like ATPase, C-terminal domain"/>
    <property type="match status" value="1"/>
</dbReference>
<feature type="modified residue" description="4-aspartylphosphate" evidence="4">
    <location>
        <position position="613"/>
    </location>
</feature>
<dbReference type="EMBL" id="JAELXS010000002">
    <property type="protein sequence ID" value="MBJ6120863.1"/>
    <property type="molecule type" value="Genomic_DNA"/>
</dbReference>
<dbReference type="SMART" id="SM00387">
    <property type="entry name" value="HATPase_c"/>
    <property type="match status" value="1"/>
</dbReference>
<comment type="caution">
    <text evidence="8">The sequence shown here is derived from an EMBL/GenBank/DDBJ whole genome shotgun (WGS) entry which is preliminary data.</text>
</comment>
<dbReference type="InterPro" id="IPR036890">
    <property type="entry name" value="HATPase_C_sf"/>
</dbReference>
<dbReference type="Proteomes" id="UP000640426">
    <property type="component" value="Unassembled WGS sequence"/>
</dbReference>
<dbReference type="InterPro" id="IPR005467">
    <property type="entry name" value="His_kinase_dom"/>
</dbReference>